<accession>A0A0L0H9U7</accession>
<feature type="repeat" description="PPR" evidence="1">
    <location>
        <begin position="111"/>
        <end position="145"/>
    </location>
</feature>
<dbReference type="STRING" id="645134.A0A0L0H9U7"/>
<gene>
    <name evidence="2" type="ORF">SPPG_06783</name>
</gene>
<dbReference type="InParanoid" id="A0A0L0H9U7"/>
<evidence type="ECO:0000313" key="3">
    <source>
        <dbReference type="Proteomes" id="UP000053201"/>
    </source>
</evidence>
<reference evidence="2 3" key="1">
    <citation type="submission" date="2009-08" db="EMBL/GenBank/DDBJ databases">
        <title>The Genome Sequence of Spizellomyces punctatus strain DAOM BR117.</title>
        <authorList>
            <consortium name="The Broad Institute Genome Sequencing Platform"/>
            <person name="Russ C."/>
            <person name="Cuomo C."/>
            <person name="Shea T."/>
            <person name="Young S.K."/>
            <person name="Zeng Q."/>
            <person name="Koehrsen M."/>
            <person name="Haas B."/>
            <person name="Borodovsky M."/>
            <person name="Guigo R."/>
            <person name="Alvarado L."/>
            <person name="Berlin A."/>
            <person name="Bochicchio J."/>
            <person name="Borenstein D."/>
            <person name="Chapman S."/>
            <person name="Chen Z."/>
            <person name="Engels R."/>
            <person name="Freedman E."/>
            <person name="Gellesch M."/>
            <person name="Goldberg J."/>
            <person name="Griggs A."/>
            <person name="Gujja S."/>
            <person name="Heiman D."/>
            <person name="Hepburn T."/>
            <person name="Howarth C."/>
            <person name="Jen D."/>
            <person name="Larson L."/>
            <person name="Lewis B."/>
            <person name="Mehta T."/>
            <person name="Park D."/>
            <person name="Pearson M."/>
            <person name="Roberts A."/>
            <person name="Saif S."/>
            <person name="Shenoy N."/>
            <person name="Sisk P."/>
            <person name="Stolte C."/>
            <person name="Sykes S."/>
            <person name="Thomson T."/>
            <person name="Walk T."/>
            <person name="White J."/>
            <person name="Yandava C."/>
            <person name="Burger G."/>
            <person name="Gray M.W."/>
            <person name="Holland P.W.H."/>
            <person name="King N."/>
            <person name="Lang F.B.F."/>
            <person name="Roger A.J."/>
            <person name="Ruiz-Trillo I."/>
            <person name="Lander E."/>
            <person name="Nusbaum C."/>
        </authorList>
    </citation>
    <scope>NUCLEOTIDE SEQUENCE [LARGE SCALE GENOMIC DNA]</scope>
    <source>
        <strain evidence="2 3">DAOM BR117</strain>
    </source>
</reference>
<dbReference type="Gene3D" id="1.25.40.10">
    <property type="entry name" value="Tetratricopeptide repeat domain"/>
    <property type="match status" value="2"/>
</dbReference>
<dbReference type="OrthoDB" id="185373at2759"/>
<dbReference type="EMBL" id="KQ257462">
    <property type="protein sequence ID" value="KNC97786.1"/>
    <property type="molecule type" value="Genomic_DNA"/>
</dbReference>
<dbReference type="Pfam" id="PF13812">
    <property type="entry name" value="PPR_3"/>
    <property type="match status" value="1"/>
</dbReference>
<evidence type="ECO:0000256" key="1">
    <source>
        <dbReference type="PROSITE-ProRule" id="PRU00708"/>
    </source>
</evidence>
<protein>
    <submittedName>
        <fullName evidence="2">Pentatricopeptide repeat domain-containing protein</fullName>
    </submittedName>
</protein>
<dbReference type="VEuPathDB" id="FungiDB:SPPG_06783"/>
<organism evidence="2 3">
    <name type="scientific">Spizellomyces punctatus (strain DAOM BR117)</name>
    <dbReference type="NCBI Taxonomy" id="645134"/>
    <lineage>
        <taxon>Eukaryota</taxon>
        <taxon>Fungi</taxon>
        <taxon>Fungi incertae sedis</taxon>
        <taxon>Chytridiomycota</taxon>
        <taxon>Chytridiomycota incertae sedis</taxon>
        <taxon>Chytridiomycetes</taxon>
        <taxon>Spizellomycetales</taxon>
        <taxon>Spizellomycetaceae</taxon>
        <taxon>Spizellomyces</taxon>
    </lineage>
</organism>
<dbReference type="InterPro" id="IPR002885">
    <property type="entry name" value="PPR_rpt"/>
</dbReference>
<feature type="repeat" description="PPR" evidence="1">
    <location>
        <begin position="359"/>
        <end position="393"/>
    </location>
</feature>
<keyword evidence="3" id="KW-1185">Reference proteome</keyword>
<dbReference type="OMA" id="CRTHRIK"/>
<sequence length="651" mass="71858">MRRPPSLKEYEIISAALTKGAIPPEYRGVLSDMEVDGITPNAVVLSNLVMGMAKTSNPGSVRALMGEITFTGMKLEKEVYKVVLCSLIKKGYTAQALELYNRIWREGTSLDADTYEGLIRAFATAKKPALMMRMFRDMKHAGVDMSVTVYATIATALAQTSEVENALSYAKKIIEKRSALTMSVSLALIPPLAKRGKWKELEFVLYRSLYKDQEVGDLLGALVIGMAQAKDAQEALNGGKRLIEKYLLPGMADANGLAARLCMDGHLDAALLIDKLMRWSLKTPTMEAYHPLVKALIKAKRFDELTQLRTHFVRDLPPSESSNLLNLLIVAYSAGRDGSSLDTLTGVIHQMKEHSLVISANAYNAAIKAYCSQKDWANAYTLYEEMRLLKVEPLATVKSSVLQLASETGNFLSGTTIYNDMTEKHRQELPLARTWAMMIYFGLERWDDGFAVWETLRQMRNPPRMALKAVMEAAARTGRLEVLLSPVPTSSLAVQLPTAPAFDVNEHEATDEIVVRHANADTGEWSDTAEQLKSDTAEHSGAIEAAREKAVIDAATQKPLTTSPSPTQDITPPPRRYIFTPISTTKLIDTLIKTGRVELLPTVIRWMKDTNRIATSAGLESAYVALVTKGGYEASVRDVLDMLNRPIPDAL</sequence>
<dbReference type="RefSeq" id="XP_016605826.1">
    <property type="nucleotide sequence ID" value="XM_016754982.1"/>
</dbReference>
<dbReference type="Pfam" id="PF01535">
    <property type="entry name" value="PPR"/>
    <property type="match status" value="1"/>
</dbReference>
<dbReference type="AlphaFoldDB" id="A0A0L0H9U7"/>
<name>A0A0L0H9U7_SPIPD</name>
<dbReference type="PANTHER" id="PTHR47938">
    <property type="entry name" value="RESPIRATORY COMPLEX I CHAPERONE (CIA84), PUTATIVE (AFU_ORTHOLOGUE AFUA_2G06020)-RELATED"/>
    <property type="match status" value="1"/>
</dbReference>
<dbReference type="GeneID" id="27690061"/>
<dbReference type="NCBIfam" id="TIGR00756">
    <property type="entry name" value="PPR"/>
    <property type="match status" value="1"/>
</dbReference>
<dbReference type="GO" id="GO:0003729">
    <property type="term" value="F:mRNA binding"/>
    <property type="evidence" value="ECO:0007669"/>
    <property type="project" value="TreeGrafter"/>
</dbReference>
<evidence type="ECO:0000313" key="2">
    <source>
        <dbReference type="EMBL" id="KNC97786.1"/>
    </source>
</evidence>
<dbReference type="eggNOG" id="KOG4197">
    <property type="taxonomic scope" value="Eukaryota"/>
</dbReference>
<proteinExistence type="predicted"/>
<dbReference type="PROSITE" id="PS51375">
    <property type="entry name" value="PPR"/>
    <property type="match status" value="2"/>
</dbReference>
<dbReference type="InterPro" id="IPR011990">
    <property type="entry name" value="TPR-like_helical_dom_sf"/>
</dbReference>
<dbReference type="Proteomes" id="UP000053201">
    <property type="component" value="Unassembled WGS sequence"/>
</dbReference>